<comment type="caution">
    <text evidence="5">The sequence shown here is derived from an EMBL/GenBank/DDBJ whole genome shotgun (WGS) entry which is preliminary data.</text>
</comment>
<evidence type="ECO:0000256" key="3">
    <source>
        <dbReference type="ARBA" id="ARBA00023445"/>
    </source>
</evidence>
<evidence type="ECO:0000313" key="5">
    <source>
        <dbReference type="EMBL" id="OMP06027.1"/>
    </source>
</evidence>
<dbReference type="InterPro" id="IPR036291">
    <property type="entry name" value="NAD(P)-bd_dom_sf"/>
</dbReference>
<keyword evidence="1" id="KW-0521">NADP</keyword>
<evidence type="ECO:0000313" key="6">
    <source>
        <dbReference type="Proteomes" id="UP000188268"/>
    </source>
</evidence>
<dbReference type="Gramene" id="OMP06027">
    <property type="protein sequence ID" value="OMP06027"/>
    <property type="gene ID" value="CCACVL1_01748"/>
</dbReference>
<keyword evidence="6" id="KW-1185">Reference proteome</keyword>
<dbReference type="AlphaFoldDB" id="A0A1R3KG04"/>
<dbReference type="OMA" id="PTHSCEI"/>
<dbReference type="OrthoDB" id="2735536at2759"/>
<dbReference type="EMBL" id="AWWV01005068">
    <property type="protein sequence ID" value="OMP06027.1"/>
    <property type="molecule type" value="Genomic_DNA"/>
</dbReference>
<dbReference type="InterPro" id="IPR050425">
    <property type="entry name" value="NAD(P)_dehydrat-like"/>
</dbReference>
<dbReference type="Proteomes" id="UP000188268">
    <property type="component" value="Unassembled WGS sequence"/>
</dbReference>
<dbReference type="Gene3D" id="3.40.50.720">
    <property type="entry name" value="NAD(P)-binding Rossmann-like Domain"/>
    <property type="match status" value="1"/>
</dbReference>
<name>A0A1R3KG04_COCAP</name>
<keyword evidence="2" id="KW-0560">Oxidoreductase</keyword>
<gene>
    <name evidence="5" type="ORF">CCACVL1_01748</name>
</gene>
<evidence type="ECO:0000256" key="1">
    <source>
        <dbReference type="ARBA" id="ARBA00022857"/>
    </source>
</evidence>
<dbReference type="PANTHER" id="PTHR10366">
    <property type="entry name" value="NAD DEPENDENT EPIMERASE/DEHYDRATASE"/>
    <property type="match status" value="1"/>
</dbReference>
<evidence type="ECO:0000256" key="2">
    <source>
        <dbReference type="ARBA" id="ARBA00023002"/>
    </source>
</evidence>
<organism evidence="5 6">
    <name type="scientific">Corchorus capsularis</name>
    <name type="common">Jute</name>
    <dbReference type="NCBI Taxonomy" id="210143"/>
    <lineage>
        <taxon>Eukaryota</taxon>
        <taxon>Viridiplantae</taxon>
        <taxon>Streptophyta</taxon>
        <taxon>Embryophyta</taxon>
        <taxon>Tracheophyta</taxon>
        <taxon>Spermatophyta</taxon>
        <taxon>Magnoliopsida</taxon>
        <taxon>eudicotyledons</taxon>
        <taxon>Gunneridae</taxon>
        <taxon>Pentapetalae</taxon>
        <taxon>rosids</taxon>
        <taxon>malvids</taxon>
        <taxon>Malvales</taxon>
        <taxon>Malvaceae</taxon>
        <taxon>Grewioideae</taxon>
        <taxon>Apeibeae</taxon>
        <taxon>Corchorus</taxon>
    </lineage>
</organism>
<dbReference type="GO" id="GO:0016616">
    <property type="term" value="F:oxidoreductase activity, acting on the CH-OH group of donors, NAD or NADP as acceptor"/>
    <property type="evidence" value="ECO:0007669"/>
    <property type="project" value="TreeGrafter"/>
</dbReference>
<dbReference type="STRING" id="210143.A0A1R3KG04"/>
<dbReference type="Pfam" id="PF01370">
    <property type="entry name" value="Epimerase"/>
    <property type="match status" value="1"/>
</dbReference>
<dbReference type="InterPro" id="IPR001509">
    <property type="entry name" value="Epimerase_deHydtase"/>
</dbReference>
<comment type="similarity">
    <text evidence="3">Belongs to the NAD(P)-dependent epimerase/dehydratase family. Dihydroflavonol-4-reductase subfamily.</text>
</comment>
<dbReference type="SUPFAM" id="SSF51735">
    <property type="entry name" value="NAD(P)-binding Rossmann-fold domains"/>
    <property type="match status" value="1"/>
</dbReference>
<evidence type="ECO:0000259" key="4">
    <source>
        <dbReference type="Pfam" id="PF01370"/>
    </source>
</evidence>
<dbReference type="CDD" id="cd08958">
    <property type="entry name" value="FR_SDR_e"/>
    <property type="match status" value="1"/>
</dbReference>
<protein>
    <submittedName>
        <fullName evidence="5">NAD-dependent epimerase/dehydratase</fullName>
    </submittedName>
</protein>
<reference evidence="5 6" key="1">
    <citation type="submission" date="2013-09" db="EMBL/GenBank/DDBJ databases">
        <title>Corchorus capsularis genome sequencing.</title>
        <authorList>
            <person name="Alam M."/>
            <person name="Haque M.S."/>
            <person name="Islam M.S."/>
            <person name="Emdad E.M."/>
            <person name="Islam M.M."/>
            <person name="Ahmed B."/>
            <person name="Halim A."/>
            <person name="Hossen Q.M.M."/>
            <person name="Hossain M.Z."/>
            <person name="Ahmed R."/>
            <person name="Khan M.M."/>
            <person name="Islam R."/>
            <person name="Rashid M.M."/>
            <person name="Khan S.A."/>
            <person name="Rahman M.S."/>
            <person name="Alam M."/>
        </authorList>
    </citation>
    <scope>NUCLEOTIDE SEQUENCE [LARGE SCALE GENOMIC DNA]</scope>
    <source>
        <strain evidence="6">cv. CVL-1</strain>
        <tissue evidence="5">Whole seedling</tissue>
    </source>
</reference>
<dbReference type="PANTHER" id="PTHR10366:SF842">
    <property type="entry name" value="CINNAMOYL-COA REDUCTASE 1-LIKE"/>
    <property type="match status" value="1"/>
</dbReference>
<sequence length="330" mass="36359">MGATINQSQNVVCVTGASGFIASWLVKLLLQHGYTVKATVRDPRDKKKTDHLLALDGAKERLQLFKAELLDEGAFDSIVDGCIGVFHTASPCFHNAKDPQGELIDPAVKGTLNVLRSCAKVPSIKRVIITSSLGAVVFTGKPLADEDIVDETWFSDPDFCEKSKLWYMLSKTLAEKAAWKFAEEHGIDMITIHPGVVCGPLIQPTLNMSCGLILNLIGAEKFPNETLPWIDVRDVANAHILAFENRSACGRYCIAGKPMHSSKLMQILRELYPALNLPEKCDDEIQLINIPCQFSSERVESLGINFTPLELSLKDTVESLKQNNPSLIRV</sequence>
<feature type="domain" description="NAD-dependent epimerase/dehydratase" evidence="4">
    <location>
        <begin position="12"/>
        <end position="247"/>
    </location>
</feature>
<accession>A0A1R3KG04</accession>
<dbReference type="FunFam" id="3.40.50.720:FF:000085">
    <property type="entry name" value="Dihydroflavonol reductase"/>
    <property type="match status" value="1"/>
</dbReference>
<proteinExistence type="inferred from homology"/>